<evidence type="ECO:0000313" key="4">
    <source>
        <dbReference type="EMBL" id="EHO17454.1"/>
    </source>
</evidence>
<dbReference type="AlphaFoldDB" id="A0AA36Y5R0"/>
<feature type="compositionally biased region" description="Low complexity" evidence="1">
    <location>
        <begin position="89"/>
        <end position="102"/>
    </location>
</feature>
<dbReference type="PANTHER" id="PTHR38589:SF1">
    <property type="entry name" value="BLR0621 PROTEIN"/>
    <property type="match status" value="1"/>
</dbReference>
<protein>
    <recommendedName>
        <fullName evidence="3">L,D-TPase catalytic domain-containing protein</fullName>
    </recommendedName>
</protein>
<keyword evidence="2" id="KW-0732">Signal</keyword>
<feature type="compositionally biased region" description="Polar residues" evidence="1">
    <location>
        <begin position="103"/>
        <end position="126"/>
    </location>
</feature>
<feature type="chain" id="PRO_5041445214" description="L,D-TPase catalytic domain-containing protein" evidence="2">
    <location>
        <begin position="29"/>
        <end position="412"/>
    </location>
</feature>
<dbReference type="GeneID" id="86940809"/>
<feature type="compositionally biased region" description="Basic and acidic residues" evidence="1">
    <location>
        <begin position="65"/>
        <end position="79"/>
    </location>
</feature>
<proteinExistence type="predicted"/>
<feature type="region of interest" description="Disordered" evidence="1">
    <location>
        <begin position="65"/>
        <end position="152"/>
    </location>
</feature>
<dbReference type="GO" id="GO:0016740">
    <property type="term" value="F:transferase activity"/>
    <property type="evidence" value="ECO:0007669"/>
    <property type="project" value="InterPro"/>
</dbReference>
<gene>
    <name evidence="4" type="ORF">HMPREF9623_01053</name>
</gene>
<reference evidence="4 5" key="1">
    <citation type="submission" date="2011-10" db="EMBL/GenBank/DDBJ databases">
        <title>The Genome Sequence of Lachnospiraceae bacterium ACC2.</title>
        <authorList>
            <consortium name="The Broad Institute Genome Sequencing Platform"/>
            <person name="Earl A."/>
            <person name="Ward D."/>
            <person name="Feldgarden M."/>
            <person name="Gevers D."/>
            <person name="Sizova M."/>
            <person name="Hazen A."/>
            <person name="Epstein S."/>
            <person name="Young S.K."/>
            <person name="Zeng Q."/>
            <person name="Gargeya S."/>
            <person name="Fitzgerald M."/>
            <person name="Haas B."/>
            <person name="Abouelleil A."/>
            <person name="Alvarado L."/>
            <person name="Arachchi H.M."/>
            <person name="Berlin A."/>
            <person name="Brown A."/>
            <person name="Chapman S.B."/>
            <person name="Chen Z."/>
            <person name="Dunbar C."/>
            <person name="Freedman E."/>
            <person name="Gearin G."/>
            <person name="Goldberg J."/>
            <person name="Griggs A."/>
            <person name="Gujja S."/>
            <person name="Heiman D."/>
            <person name="Howarth C."/>
            <person name="Larson L."/>
            <person name="Lui A."/>
            <person name="MacDonald P.J.P."/>
            <person name="Montmayeur A."/>
            <person name="Murphy C."/>
            <person name="Neiman D."/>
            <person name="Pearson M."/>
            <person name="Priest M."/>
            <person name="Roberts A."/>
            <person name="Saif S."/>
            <person name="Shea T."/>
            <person name="Shenoy N."/>
            <person name="Sisk P."/>
            <person name="Stolte C."/>
            <person name="Sykes S."/>
            <person name="Wortman J."/>
            <person name="Nusbaum C."/>
            <person name="Birren B."/>
        </authorList>
    </citation>
    <scope>NUCLEOTIDE SEQUENCE [LARGE SCALE GENOMIC DNA]</scope>
    <source>
        <strain evidence="4 5">ACC2</strain>
    </source>
</reference>
<dbReference type="EMBL" id="AGEL01000006">
    <property type="protein sequence ID" value="EHO17454.1"/>
    <property type="molecule type" value="Genomic_DNA"/>
</dbReference>
<comment type="caution">
    <text evidence="4">The sequence shown here is derived from an EMBL/GenBank/DDBJ whole genome shotgun (WGS) entry which is preliminary data.</text>
</comment>
<dbReference type="Pfam" id="PF03734">
    <property type="entry name" value="YkuD"/>
    <property type="match status" value="1"/>
</dbReference>
<evidence type="ECO:0000256" key="1">
    <source>
        <dbReference type="SAM" id="MobiDB-lite"/>
    </source>
</evidence>
<evidence type="ECO:0000259" key="3">
    <source>
        <dbReference type="Pfam" id="PF03734"/>
    </source>
</evidence>
<evidence type="ECO:0000313" key="5">
    <source>
        <dbReference type="Proteomes" id="UP000018466"/>
    </source>
</evidence>
<dbReference type="InterPro" id="IPR005490">
    <property type="entry name" value="LD_TPept_cat_dom"/>
</dbReference>
<dbReference type="Proteomes" id="UP000018466">
    <property type="component" value="Unassembled WGS sequence"/>
</dbReference>
<organism evidence="4 5">
    <name type="scientific">Stomatobaculum longum</name>
    <dbReference type="NCBI Taxonomy" id="796942"/>
    <lineage>
        <taxon>Bacteria</taxon>
        <taxon>Bacillati</taxon>
        <taxon>Bacillota</taxon>
        <taxon>Clostridia</taxon>
        <taxon>Lachnospirales</taxon>
        <taxon>Lachnospiraceae</taxon>
        <taxon>Stomatobaculum</taxon>
    </lineage>
</organism>
<feature type="compositionally biased region" description="Low complexity" evidence="1">
    <location>
        <begin position="137"/>
        <end position="152"/>
    </location>
</feature>
<dbReference type="PANTHER" id="PTHR38589">
    <property type="entry name" value="BLR0621 PROTEIN"/>
    <property type="match status" value="1"/>
</dbReference>
<accession>A0AA36Y5R0</accession>
<name>A0AA36Y5R0_9FIRM</name>
<dbReference type="RefSeq" id="WP_009532886.1">
    <property type="nucleotide sequence ID" value="NZ_JH590862.1"/>
</dbReference>
<evidence type="ECO:0000256" key="2">
    <source>
        <dbReference type="SAM" id="SignalP"/>
    </source>
</evidence>
<feature type="signal peptide" evidence="2">
    <location>
        <begin position="1"/>
        <end position="28"/>
    </location>
</feature>
<keyword evidence="5" id="KW-1185">Reference proteome</keyword>
<sequence length="412" mass="43845">MKLRHLQATAAVALLCGSVLLGNATSYAAIGKIVKAGEVKQTESDTAAQRGRVEKPIDEVYVPREAKTEKNEIKAEAKPQETTAALQNSAAKATEASKAKTAQESTVPALNQGGSKAAQKNGSATQALLAPAKPKDSAATTAAATDNTAAASEQKKIDVTALSYDVSRFTLPADAKSLIVVEGFAVKGGKDTYRETKVSDESRWNKARVTVFVKDEAGQWQAKIQSAGIYGYGGMSATRHSGDGTTPIGLWKTDTPFGRNASEEGFPSDYTHIQAEAKRQYWSDRTNRLESAAKAAEQKGEKLWEDWAKNIYAYALNTGFNKDNRQPGTGSALFLHCTSNGKPSTAGCVAIQPEAMKAVLRQYAKGGMYIAQAPEGQFEQVYGAFSESGAAAKGEFKASTKELPATETVVLQ</sequence>
<feature type="domain" description="L,D-TPase catalytic" evidence="3">
    <location>
        <begin position="214"/>
        <end position="364"/>
    </location>
</feature>